<dbReference type="CDD" id="cd21176">
    <property type="entry name" value="LPMO_auxiliary-like"/>
    <property type="match status" value="1"/>
</dbReference>
<keyword evidence="7" id="KW-0449">Lipoprotein</keyword>
<dbReference type="PANTHER" id="PTHR34992">
    <property type="entry name" value="HYPHAL ANASTAMOSIS-7 PROTEIN"/>
    <property type="match status" value="1"/>
</dbReference>
<dbReference type="CDD" id="cd12087">
    <property type="entry name" value="TM_EGFR-like"/>
    <property type="match status" value="1"/>
</dbReference>
<keyword evidence="13" id="KW-1185">Reference proteome</keyword>
<sequence>MPSLKSILGGVVALAAHAHAATDYGSEDEMGPAAFMWPADRVWSASMDNTAPCGSVASPGNRSEFPMTNAKIALVAQDDSYDIELSISYLTSMCPPLVSSLVISKLTGLDPKSNSDFSTLIDGDEFKDIDPGHTCVNVPDAISSVKSGDKATLQIKYIADFDSPNNQTFYACADITYVELSEFDESIPCFNSTRSGDDDDSSTTSGSSHGATSTSSSDKDESNSDSSSGKSKSSGLSGGAIAGIVVGSVAGVALIVLAGVFIYRRKSQRLNALRQQHSARGVNWEDQPPKNSRSSAGSVNMNNLQSTNN</sequence>
<keyword evidence="4 10" id="KW-0732">Signal</keyword>
<evidence type="ECO:0000313" key="12">
    <source>
        <dbReference type="EMBL" id="KAH6893150.1"/>
    </source>
</evidence>
<name>A0A9P8WBA6_9HYPO</name>
<feature type="transmembrane region" description="Helical" evidence="9">
    <location>
        <begin position="240"/>
        <end position="263"/>
    </location>
</feature>
<evidence type="ECO:0000256" key="3">
    <source>
        <dbReference type="ARBA" id="ARBA00022622"/>
    </source>
</evidence>
<evidence type="ECO:0000256" key="5">
    <source>
        <dbReference type="ARBA" id="ARBA00023136"/>
    </source>
</evidence>
<feature type="signal peptide" evidence="10">
    <location>
        <begin position="1"/>
        <end position="20"/>
    </location>
</feature>
<feature type="compositionally biased region" description="Low complexity" evidence="8">
    <location>
        <begin position="224"/>
        <end position="235"/>
    </location>
</feature>
<dbReference type="EMBL" id="JAGPYM010000006">
    <property type="protein sequence ID" value="KAH6893150.1"/>
    <property type="molecule type" value="Genomic_DNA"/>
</dbReference>
<keyword evidence="9" id="KW-0812">Transmembrane</keyword>
<dbReference type="PANTHER" id="PTHR34992:SF5">
    <property type="entry name" value="ANCHORED PROTEIN, PUTATIVE (AFU_ORTHOLOGUE AFUA_6G02800)-RELATED"/>
    <property type="match status" value="1"/>
</dbReference>
<dbReference type="AlphaFoldDB" id="A0A9P8WBA6"/>
<evidence type="ECO:0000256" key="10">
    <source>
        <dbReference type="SAM" id="SignalP"/>
    </source>
</evidence>
<feature type="region of interest" description="Disordered" evidence="8">
    <location>
        <begin position="191"/>
        <end position="236"/>
    </location>
</feature>
<feature type="domain" description="Copper acquisition factor BIM1-like" evidence="11">
    <location>
        <begin position="30"/>
        <end position="193"/>
    </location>
</feature>
<gene>
    <name evidence="12" type="ORF">B0T10DRAFT_266864</name>
</gene>
<feature type="chain" id="PRO_5040258052" description="Copper acquisition factor BIM1-like domain-containing protein" evidence="10">
    <location>
        <begin position="21"/>
        <end position="309"/>
    </location>
</feature>
<keyword evidence="5 9" id="KW-0472">Membrane</keyword>
<accession>A0A9P8WBA6</accession>
<evidence type="ECO:0000256" key="7">
    <source>
        <dbReference type="ARBA" id="ARBA00023288"/>
    </source>
</evidence>
<dbReference type="InterPro" id="IPR046936">
    <property type="entry name" value="BIM1-like"/>
</dbReference>
<evidence type="ECO:0000256" key="4">
    <source>
        <dbReference type="ARBA" id="ARBA00022729"/>
    </source>
</evidence>
<dbReference type="GO" id="GO:0098552">
    <property type="term" value="C:side of membrane"/>
    <property type="evidence" value="ECO:0007669"/>
    <property type="project" value="UniProtKB-KW"/>
</dbReference>
<evidence type="ECO:0000256" key="9">
    <source>
        <dbReference type="SAM" id="Phobius"/>
    </source>
</evidence>
<keyword evidence="2" id="KW-1003">Cell membrane</keyword>
<feature type="compositionally biased region" description="Low complexity" evidence="8">
    <location>
        <begin position="202"/>
        <end position="216"/>
    </location>
</feature>
<reference evidence="12 13" key="1">
    <citation type="journal article" date="2021" name="Nat. Commun.">
        <title>Genetic determinants of endophytism in the Arabidopsis root mycobiome.</title>
        <authorList>
            <person name="Mesny F."/>
            <person name="Miyauchi S."/>
            <person name="Thiergart T."/>
            <person name="Pickel B."/>
            <person name="Atanasova L."/>
            <person name="Karlsson M."/>
            <person name="Huettel B."/>
            <person name="Barry K.W."/>
            <person name="Haridas S."/>
            <person name="Chen C."/>
            <person name="Bauer D."/>
            <person name="Andreopoulos W."/>
            <person name="Pangilinan J."/>
            <person name="LaButti K."/>
            <person name="Riley R."/>
            <person name="Lipzen A."/>
            <person name="Clum A."/>
            <person name="Drula E."/>
            <person name="Henrissat B."/>
            <person name="Kohler A."/>
            <person name="Grigoriev I.V."/>
            <person name="Martin F.M."/>
            <person name="Hacquard S."/>
        </authorList>
    </citation>
    <scope>NUCLEOTIDE SEQUENCE [LARGE SCALE GENOMIC DNA]</scope>
    <source>
        <strain evidence="12 13">MPI-CAGE-CH-0241</strain>
    </source>
</reference>
<feature type="compositionally biased region" description="Polar residues" evidence="8">
    <location>
        <begin position="289"/>
        <end position="309"/>
    </location>
</feature>
<keyword evidence="3" id="KW-0336">GPI-anchor</keyword>
<keyword evidence="6" id="KW-0325">Glycoprotein</keyword>
<comment type="subcellular location">
    <subcellularLocation>
        <location evidence="1">Cell membrane</location>
        <topology evidence="1">Lipid-anchor</topology>
        <topology evidence="1">GPI-anchor</topology>
    </subcellularLocation>
</comment>
<evidence type="ECO:0000313" key="13">
    <source>
        <dbReference type="Proteomes" id="UP000777438"/>
    </source>
</evidence>
<dbReference type="Proteomes" id="UP000777438">
    <property type="component" value="Unassembled WGS sequence"/>
</dbReference>
<protein>
    <recommendedName>
        <fullName evidence="11">Copper acquisition factor BIM1-like domain-containing protein</fullName>
    </recommendedName>
</protein>
<feature type="region of interest" description="Disordered" evidence="8">
    <location>
        <begin position="274"/>
        <end position="309"/>
    </location>
</feature>
<comment type="caution">
    <text evidence="12">The sequence shown here is derived from an EMBL/GenBank/DDBJ whole genome shotgun (WGS) entry which is preliminary data.</text>
</comment>
<evidence type="ECO:0000256" key="1">
    <source>
        <dbReference type="ARBA" id="ARBA00004609"/>
    </source>
</evidence>
<dbReference type="GO" id="GO:0005886">
    <property type="term" value="C:plasma membrane"/>
    <property type="evidence" value="ECO:0007669"/>
    <property type="project" value="UniProtKB-SubCell"/>
</dbReference>
<organism evidence="12 13">
    <name type="scientific">Thelonectria olida</name>
    <dbReference type="NCBI Taxonomy" id="1576542"/>
    <lineage>
        <taxon>Eukaryota</taxon>
        <taxon>Fungi</taxon>
        <taxon>Dikarya</taxon>
        <taxon>Ascomycota</taxon>
        <taxon>Pezizomycotina</taxon>
        <taxon>Sordariomycetes</taxon>
        <taxon>Hypocreomycetidae</taxon>
        <taxon>Hypocreales</taxon>
        <taxon>Nectriaceae</taxon>
        <taxon>Thelonectria</taxon>
    </lineage>
</organism>
<dbReference type="Pfam" id="PF20238">
    <property type="entry name" value="BIM1-like_dom"/>
    <property type="match status" value="1"/>
</dbReference>
<proteinExistence type="predicted"/>
<evidence type="ECO:0000259" key="11">
    <source>
        <dbReference type="Pfam" id="PF20238"/>
    </source>
</evidence>
<dbReference type="InterPro" id="IPR046530">
    <property type="entry name" value="BIM1-like_dom"/>
</dbReference>
<evidence type="ECO:0000256" key="2">
    <source>
        <dbReference type="ARBA" id="ARBA00022475"/>
    </source>
</evidence>
<dbReference type="OrthoDB" id="2587363at2759"/>
<keyword evidence="9" id="KW-1133">Transmembrane helix</keyword>
<evidence type="ECO:0000256" key="8">
    <source>
        <dbReference type="SAM" id="MobiDB-lite"/>
    </source>
</evidence>
<evidence type="ECO:0000256" key="6">
    <source>
        <dbReference type="ARBA" id="ARBA00023180"/>
    </source>
</evidence>